<comment type="caution">
    <text evidence="1">The sequence shown here is derived from an EMBL/GenBank/DDBJ whole genome shotgun (WGS) entry which is preliminary data.</text>
</comment>
<evidence type="ECO:0000313" key="1">
    <source>
        <dbReference type="EMBL" id="KAJ8875960.1"/>
    </source>
</evidence>
<proteinExistence type="predicted"/>
<evidence type="ECO:0000313" key="2">
    <source>
        <dbReference type="Proteomes" id="UP001159363"/>
    </source>
</evidence>
<accession>A0ABQ9GV95</accession>
<organism evidence="1 2">
    <name type="scientific">Dryococelus australis</name>
    <dbReference type="NCBI Taxonomy" id="614101"/>
    <lineage>
        <taxon>Eukaryota</taxon>
        <taxon>Metazoa</taxon>
        <taxon>Ecdysozoa</taxon>
        <taxon>Arthropoda</taxon>
        <taxon>Hexapoda</taxon>
        <taxon>Insecta</taxon>
        <taxon>Pterygota</taxon>
        <taxon>Neoptera</taxon>
        <taxon>Polyneoptera</taxon>
        <taxon>Phasmatodea</taxon>
        <taxon>Verophasmatodea</taxon>
        <taxon>Anareolatae</taxon>
        <taxon>Phasmatidae</taxon>
        <taxon>Eurycanthinae</taxon>
        <taxon>Dryococelus</taxon>
    </lineage>
</organism>
<name>A0ABQ9GV95_9NEOP</name>
<keyword evidence="2" id="KW-1185">Reference proteome</keyword>
<gene>
    <name evidence="1" type="ORF">PR048_023868</name>
</gene>
<sequence>MKHFLGLYLASSTVGEVVANILLESANLQIVNKLMTDLANMLGVRKGVQAILKNEQPLVLTLPLCKHFTNKTTVLDSVDLLGGSLENYSCILDALEEMNGCSCKG</sequence>
<dbReference type="EMBL" id="JARBHB010000009">
    <property type="protein sequence ID" value="KAJ8875960.1"/>
    <property type="molecule type" value="Genomic_DNA"/>
</dbReference>
<protein>
    <submittedName>
        <fullName evidence="1">Uncharacterized protein</fullName>
    </submittedName>
</protein>
<reference evidence="1 2" key="1">
    <citation type="submission" date="2023-02" db="EMBL/GenBank/DDBJ databases">
        <title>LHISI_Scaffold_Assembly.</title>
        <authorList>
            <person name="Stuart O.P."/>
            <person name="Cleave R."/>
            <person name="Magrath M.J.L."/>
            <person name="Mikheyev A.S."/>
        </authorList>
    </citation>
    <scope>NUCLEOTIDE SEQUENCE [LARGE SCALE GENOMIC DNA]</scope>
    <source>
        <strain evidence="1">Daus_M_001</strain>
        <tissue evidence="1">Leg muscle</tissue>
    </source>
</reference>
<dbReference type="Proteomes" id="UP001159363">
    <property type="component" value="Chromosome 8"/>
</dbReference>